<name>A0A8B8B9H8_CRAVI</name>
<sequence>MIFRLGKSIYTKVQRNLRIGSLFVQHRRYSERRDVFRQELRDYVDQIEKHLFDYGAVKAYSTKIDEPDVYSQSESFSSNDAGWRFRWFRDSSPSRDRLVVSSYWLFEKGYDAIRNYVSGEDLDPSYISAFEALEKFYAMKEVHEGCLRRGFDRTSTETGIAAVLAEHLLSQLIPYPSNYFLDKTSKGKPDGCPCGCGKLIHFGITYVGSPALFHGYADMVLFPGNKELFENFENSDKNSSAVFSFNLSEGEKDMYDHKKLEFNGQWDDGSDTEDDIVMGEIDKHDILLKNRNTFFRQLCKQAISLSLCKQSRMHKNPQNYKGQPAIIPLCALTRESLEIALYDAENDFLLRSISPMYLFEDGLLSLPISTVVDLWFVINHSLFCTKQTDETVNELKGTCNLHAQLGEDLLKSVVANSSWMFRPDYTNQISSDLPDGGAKRADRRSHIWRKIRTFADLKEDEEDI</sequence>
<dbReference type="RefSeq" id="XP_022300077.1">
    <property type="nucleotide sequence ID" value="XM_022444369.1"/>
</dbReference>
<dbReference type="Proteomes" id="UP000694844">
    <property type="component" value="Chromosome 8"/>
</dbReference>
<dbReference type="GeneID" id="111108461"/>
<gene>
    <name evidence="2 3" type="primary">LOC111108461</name>
</gene>
<organism evidence="1 3">
    <name type="scientific">Crassostrea virginica</name>
    <name type="common">Eastern oyster</name>
    <dbReference type="NCBI Taxonomy" id="6565"/>
    <lineage>
        <taxon>Eukaryota</taxon>
        <taxon>Metazoa</taxon>
        <taxon>Spiralia</taxon>
        <taxon>Lophotrochozoa</taxon>
        <taxon>Mollusca</taxon>
        <taxon>Bivalvia</taxon>
        <taxon>Autobranchia</taxon>
        <taxon>Pteriomorphia</taxon>
        <taxon>Ostreida</taxon>
        <taxon>Ostreoidea</taxon>
        <taxon>Ostreidae</taxon>
        <taxon>Crassostrea</taxon>
    </lineage>
</organism>
<evidence type="ECO:0000313" key="1">
    <source>
        <dbReference type="Proteomes" id="UP000694844"/>
    </source>
</evidence>
<accession>A0A8B8B9H8</accession>
<evidence type="ECO:0000313" key="2">
    <source>
        <dbReference type="RefSeq" id="XP_022300076.1"/>
    </source>
</evidence>
<keyword evidence="1" id="KW-1185">Reference proteome</keyword>
<proteinExistence type="predicted"/>
<dbReference type="KEGG" id="cvn:111108461"/>
<protein>
    <submittedName>
        <fullName evidence="2 3">Uncharacterized protein LOC111108461</fullName>
    </submittedName>
</protein>
<dbReference type="AlphaFoldDB" id="A0A8B8B9H8"/>
<dbReference type="OrthoDB" id="6066718at2759"/>
<evidence type="ECO:0000313" key="3">
    <source>
        <dbReference type="RefSeq" id="XP_022300077.1"/>
    </source>
</evidence>
<dbReference type="RefSeq" id="XP_022300076.1">
    <property type="nucleotide sequence ID" value="XM_022444368.1"/>
</dbReference>
<reference evidence="2 3" key="1">
    <citation type="submission" date="2025-04" db="UniProtKB">
        <authorList>
            <consortium name="RefSeq"/>
        </authorList>
    </citation>
    <scope>IDENTIFICATION</scope>
    <source>
        <tissue evidence="2 3">Whole sample</tissue>
    </source>
</reference>